<dbReference type="Pfam" id="PF12158">
    <property type="entry name" value="DUF3592"/>
    <property type="match status" value="1"/>
</dbReference>
<dbReference type="RefSeq" id="WP_081555493.1">
    <property type="nucleotide sequence ID" value="NZ_MUKV01000011.1"/>
</dbReference>
<dbReference type="AlphaFoldDB" id="A0A1W0CZZ9"/>
<protein>
    <recommendedName>
        <fullName evidence="2">DUF3592 domain-containing protein</fullName>
    </recommendedName>
</protein>
<sequence>MSEKVIALLVIAIGLAISVYLWQQSTKAQQAAGWPSVVGQIVSSEVDWRPIRSGDSSDRREYRAVVRYEYRVAGRIHRAERLRFPNPGYGSSDQQALEIVQRYPASQAVQVFYNPQNPEEACLEPGKHWSAWLAQAVGAIVVLVGLWLLRR</sequence>
<keyword evidence="1" id="KW-1133">Transmembrane helix</keyword>
<organism evidence="3 4">
    <name type="scientific">Chromobacterium haemolyticum</name>
    <dbReference type="NCBI Taxonomy" id="394935"/>
    <lineage>
        <taxon>Bacteria</taxon>
        <taxon>Pseudomonadati</taxon>
        <taxon>Pseudomonadota</taxon>
        <taxon>Betaproteobacteria</taxon>
        <taxon>Neisseriales</taxon>
        <taxon>Chromobacteriaceae</taxon>
        <taxon>Chromobacterium</taxon>
    </lineage>
</organism>
<evidence type="ECO:0000256" key="1">
    <source>
        <dbReference type="SAM" id="Phobius"/>
    </source>
</evidence>
<reference evidence="3 4" key="1">
    <citation type="submission" date="2017-02" db="EMBL/GenBank/DDBJ databases">
        <title>Chromobacterium haemolyticum H5244.</title>
        <authorList>
            <person name="Gulvik C.A."/>
        </authorList>
    </citation>
    <scope>NUCLEOTIDE SEQUENCE [LARGE SCALE GENOMIC DNA]</scope>
    <source>
        <strain evidence="3 4">H5244</strain>
    </source>
</reference>
<dbReference type="EMBL" id="MUKV01000011">
    <property type="protein sequence ID" value="OQS40162.1"/>
    <property type="molecule type" value="Genomic_DNA"/>
</dbReference>
<comment type="caution">
    <text evidence="3">The sequence shown here is derived from an EMBL/GenBank/DDBJ whole genome shotgun (WGS) entry which is preliminary data.</text>
</comment>
<gene>
    <name evidence="3" type="ORF">B0T45_10945</name>
</gene>
<evidence type="ECO:0000313" key="3">
    <source>
        <dbReference type="EMBL" id="OQS40162.1"/>
    </source>
</evidence>
<dbReference type="Proteomes" id="UP000192721">
    <property type="component" value="Unassembled WGS sequence"/>
</dbReference>
<evidence type="ECO:0000259" key="2">
    <source>
        <dbReference type="Pfam" id="PF12158"/>
    </source>
</evidence>
<accession>A0A1W0CZZ9</accession>
<dbReference type="InterPro" id="IPR021994">
    <property type="entry name" value="DUF3592"/>
</dbReference>
<keyword evidence="1" id="KW-0472">Membrane</keyword>
<keyword evidence="1" id="KW-0812">Transmembrane</keyword>
<feature type="domain" description="DUF3592" evidence="2">
    <location>
        <begin position="38"/>
        <end position="127"/>
    </location>
</feature>
<name>A0A1W0CZZ9_9NEIS</name>
<proteinExistence type="predicted"/>
<evidence type="ECO:0000313" key="4">
    <source>
        <dbReference type="Proteomes" id="UP000192721"/>
    </source>
</evidence>
<feature type="transmembrane region" description="Helical" evidence="1">
    <location>
        <begin position="129"/>
        <end position="149"/>
    </location>
</feature>